<feature type="transmembrane region" description="Helical" evidence="1">
    <location>
        <begin position="88"/>
        <end position="107"/>
    </location>
</feature>
<sequence>MRFIHIAAGLSSLVFGAVALYAAKGSTLHRRAGLLFVAAMLTMTSSAFVMAVFLRPNRLNAVAATLTAYLVVTALVTVRRRVDEARTLIAGCMAVALIAAVYAFGVASSGAPGREEPGVALAIFGAVALLAAFGDWRLLRAGRIEGPRRLARHLWRMTLAMWIATASFFLGQAKFFPAAVRQSGALAVPVLVVLGVLIYGFVRTRFARRRAAST</sequence>
<feature type="transmembrane region" description="Helical" evidence="1">
    <location>
        <begin position="119"/>
        <end position="139"/>
    </location>
</feature>
<proteinExistence type="predicted"/>
<comment type="caution">
    <text evidence="2">The sequence shown here is derived from an EMBL/GenBank/DDBJ whole genome shotgun (WGS) entry which is preliminary data.</text>
</comment>
<dbReference type="RefSeq" id="WP_263544939.1">
    <property type="nucleotide sequence ID" value="NZ_JAOVZO020000014.1"/>
</dbReference>
<feature type="transmembrane region" description="Helical" evidence="1">
    <location>
        <begin position="59"/>
        <end position="76"/>
    </location>
</feature>
<keyword evidence="3" id="KW-1185">Reference proteome</keyword>
<dbReference type="EMBL" id="JAOVZO020000014">
    <property type="protein sequence ID" value="MDC8012728.1"/>
    <property type="molecule type" value="Genomic_DNA"/>
</dbReference>
<feature type="transmembrane region" description="Helical" evidence="1">
    <location>
        <begin position="6"/>
        <end position="23"/>
    </location>
</feature>
<protein>
    <recommendedName>
        <fullName evidence="4">DUF2306 domain-containing protein</fullName>
    </recommendedName>
</protein>
<evidence type="ECO:0008006" key="4">
    <source>
        <dbReference type="Google" id="ProtNLM"/>
    </source>
</evidence>
<reference evidence="2" key="1">
    <citation type="submission" date="2023-02" db="EMBL/GenBank/DDBJ databases">
        <title>Tahibacter soli sp. nov. isolated from soil.</title>
        <authorList>
            <person name="Baek J.H."/>
            <person name="Lee J.K."/>
            <person name="Choi D.G."/>
            <person name="Jeon C.O."/>
        </authorList>
    </citation>
    <scope>NUCLEOTIDE SEQUENCE</scope>
    <source>
        <strain evidence="2">BL</strain>
    </source>
</reference>
<keyword evidence="1" id="KW-1133">Transmembrane helix</keyword>
<name>A0A9X3YL38_9GAMM</name>
<keyword evidence="1" id="KW-0812">Transmembrane</keyword>
<gene>
    <name evidence="2" type="ORF">OD750_009230</name>
</gene>
<evidence type="ECO:0000313" key="3">
    <source>
        <dbReference type="Proteomes" id="UP001139971"/>
    </source>
</evidence>
<evidence type="ECO:0000313" key="2">
    <source>
        <dbReference type="EMBL" id="MDC8012728.1"/>
    </source>
</evidence>
<accession>A0A9X3YL38</accession>
<dbReference type="AlphaFoldDB" id="A0A9X3YL38"/>
<keyword evidence="1" id="KW-0472">Membrane</keyword>
<dbReference type="Proteomes" id="UP001139971">
    <property type="component" value="Unassembled WGS sequence"/>
</dbReference>
<feature type="transmembrane region" description="Helical" evidence="1">
    <location>
        <begin position="35"/>
        <end position="53"/>
    </location>
</feature>
<evidence type="ECO:0000256" key="1">
    <source>
        <dbReference type="SAM" id="Phobius"/>
    </source>
</evidence>
<feature type="transmembrane region" description="Helical" evidence="1">
    <location>
        <begin position="183"/>
        <end position="202"/>
    </location>
</feature>
<organism evidence="2 3">
    <name type="scientific">Tahibacter soli</name>
    <dbReference type="NCBI Taxonomy" id="2983605"/>
    <lineage>
        <taxon>Bacteria</taxon>
        <taxon>Pseudomonadati</taxon>
        <taxon>Pseudomonadota</taxon>
        <taxon>Gammaproteobacteria</taxon>
        <taxon>Lysobacterales</taxon>
        <taxon>Rhodanobacteraceae</taxon>
        <taxon>Tahibacter</taxon>
    </lineage>
</organism>
<feature type="transmembrane region" description="Helical" evidence="1">
    <location>
        <begin position="159"/>
        <end position="177"/>
    </location>
</feature>